<comment type="subcellular location">
    <subcellularLocation>
        <location evidence="1 7">Cell membrane</location>
        <topology evidence="1 7">Multi-pass membrane protein</topology>
    </subcellularLocation>
</comment>
<evidence type="ECO:0000256" key="6">
    <source>
        <dbReference type="ARBA" id="ARBA00023136"/>
    </source>
</evidence>
<dbReference type="Pfam" id="PF00528">
    <property type="entry name" value="BPD_transp_1"/>
    <property type="match status" value="1"/>
</dbReference>
<organism evidence="9">
    <name type="scientific">Caldilineaceae bacterium SB0664_bin_27</name>
    <dbReference type="NCBI Taxonomy" id="2605260"/>
    <lineage>
        <taxon>Bacteria</taxon>
        <taxon>Bacillati</taxon>
        <taxon>Chloroflexota</taxon>
        <taxon>Caldilineae</taxon>
        <taxon>Caldilineales</taxon>
        <taxon>Caldilineaceae</taxon>
    </lineage>
</organism>
<feature type="transmembrane region" description="Helical" evidence="7">
    <location>
        <begin position="117"/>
        <end position="138"/>
    </location>
</feature>
<feature type="domain" description="ABC transmembrane type-1" evidence="8">
    <location>
        <begin position="49"/>
        <end position="238"/>
    </location>
</feature>
<name>A0A6B0YVY2_9CHLR</name>
<evidence type="ECO:0000256" key="1">
    <source>
        <dbReference type="ARBA" id="ARBA00004651"/>
    </source>
</evidence>
<dbReference type="PANTHER" id="PTHR43744">
    <property type="entry name" value="ABC TRANSPORTER PERMEASE PROTEIN MG189-RELATED-RELATED"/>
    <property type="match status" value="1"/>
</dbReference>
<evidence type="ECO:0000256" key="2">
    <source>
        <dbReference type="ARBA" id="ARBA00022448"/>
    </source>
</evidence>
<keyword evidence="6 7" id="KW-0472">Membrane</keyword>
<dbReference type="SUPFAM" id="SSF161098">
    <property type="entry name" value="MetI-like"/>
    <property type="match status" value="1"/>
</dbReference>
<reference evidence="9" key="1">
    <citation type="submission" date="2019-09" db="EMBL/GenBank/DDBJ databases">
        <title>Characterisation of the sponge microbiome using genome-centric metagenomics.</title>
        <authorList>
            <person name="Engelberts J.P."/>
            <person name="Robbins S.J."/>
            <person name="De Goeij J.M."/>
            <person name="Aranda M."/>
            <person name="Bell S.C."/>
            <person name="Webster N.S."/>
        </authorList>
    </citation>
    <scope>NUCLEOTIDE SEQUENCE</scope>
    <source>
        <strain evidence="9">SB0664_bin_27</strain>
    </source>
</reference>
<dbReference type="GO" id="GO:0055085">
    <property type="term" value="P:transmembrane transport"/>
    <property type="evidence" value="ECO:0007669"/>
    <property type="project" value="InterPro"/>
</dbReference>
<feature type="transmembrane region" description="Helical" evidence="7">
    <location>
        <begin position="217"/>
        <end position="238"/>
    </location>
</feature>
<dbReference type="CDD" id="cd06261">
    <property type="entry name" value="TM_PBP2"/>
    <property type="match status" value="1"/>
</dbReference>
<keyword evidence="3" id="KW-1003">Cell membrane</keyword>
<dbReference type="GO" id="GO:0005886">
    <property type="term" value="C:plasma membrane"/>
    <property type="evidence" value="ECO:0007669"/>
    <property type="project" value="UniProtKB-SubCell"/>
</dbReference>
<dbReference type="InterPro" id="IPR000515">
    <property type="entry name" value="MetI-like"/>
</dbReference>
<protein>
    <submittedName>
        <fullName evidence="9">Carbohydrate ABC transporter permease</fullName>
    </submittedName>
</protein>
<dbReference type="EMBL" id="VXRG01000141">
    <property type="protein sequence ID" value="MXY95220.1"/>
    <property type="molecule type" value="Genomic_DNA"/>
</dbReference>
<evidence type="ECO:0000256" key="3">
    <source>
        <dbReference type="ARBA" id="ARBA00022475"/>
    </source>
</evidence>
<evidence type="ECO:0000259" key="8">
    <source>
        <dbReference type="PROSITE" id="PS50928"/>
    </source>
</evidence>
<feature type="transmembrane region" description="Helical" evidence="7">
    <location>
        <begin position="86"/>
        <end position="111"/>
    </location>
</feature>
<keyword evidence="5 7" id="KW-1133">Transmembrane helix</keyword>
<accession>A0A6B0YVY2</accession>
<feature type="transmembrane region" description="Helical" evidence="7">
    <location>
        <begin position="159"/>
        <end position="181"/>
    </location>
</feature>
<feature type="transmembrane region" description="Helical" evidence="7">
    <location>
        <begin position="53"/>
        <end position="74"/>
    </location>
</feature>
<evidence type="ECO:0000256" key="4">
    <source>
        <dbReference type="ARBA" id="ARBA00022692"/>
    </source>
</evidence>
<evidence type="ECO:0000256" key="7">
    <source>
        <dbReference type="RuleBase" id="RU363032"/>
    </source>
</evidence>
<evidence type="ECO:0000256" key="5">
    <source>
        <dbReference type="ARBA" id="ARBA00022989"/>
    </source>
</evidence>
<dbReference type="PANTHER" id="PTHR43744:SF12">
    <property type="entry name" value="ABC TRANSPORTER PERMEASE PROTEIN MG189-RELATED"/>
    <property type="match status" value="1"/>
</dbReference>
<dbReference type="AlphaFoldDB" id="A0A6B0YVY2"/>
<dbReference type="PROSITE" id="PS50928">
    <property type="entry name" value="ABC_TM1"/>
    <property type="match status" value="1"/>
</dbReference>
<sequence>MLLPFGWMLATSLKSPPQIFTYPPSLVPSPVVWRNYLDTVQAMPFGRFYLNSLFVAVSVTSLQILTSSLAAFAFARLRFRGREALFLVYLATLMIPFHVTMIPNFILIRFLRWFDTFYALIVPTAFSVFAVFLLRQYFRGIPAELDEAARMDGASSFRIWAQVIMPLSGPVLAALTIFVFLGSWNDFLWPLVVSNSHATRTIPVGLATFRGQYNTDWHLLMAGSVIALLPVLLVYVFAQKRFVEGITLSGMGGR</sequence>
<proteinExistence type="inferred from homology"/>
<dbReference type="Gene3D" id="1.10.3720.10">
    <property type="entry name" value="MetI-like"/>
    <property type="match status" value="1"/>
</dbReference>
<evidence type="ECO:0000313" key="9">
    <source>
        <dbReference type="EMBL" id="MXY95220.1"/>
    </source>
</evidence>
<gene>
    <name evidence="9" type="ORF">F4Y42_17395</name>
</gene>
<comment type="caution">
    <text evidence="9">The sequence shown here is derived from an EMBL/GenBank/DDBJ whole genome shotgun (WGS) entry which is preliminary data.</text>
</comment>
<keyword evidence="4 7" id="KW-0812">Transmembrane</keyword>
<comment type="similarity">
    <text evidence="7">Belongs to the binding-protein-dependent transport system permease family.</text>
</comment>
<keyword evidence="2 7" id="KW-0813">Transport</keyword>
<dbReference type="InterPro" id="IPR035906">
    <property type="entry name" value="MetI-like_sf"/>
</dbReference>